<dbReference type="Pfam" id="PF13549">
    <property type="entry name" value="ATP-grasp_5"/>
    <property type="match status" value="1"/>
</dbReference>
<dbReference type="InterPro" id="IPR000182">
    <property type="entry name" value="GNAT_dom"/>
</dbReference>
<dbReference type="Pfam" id="PF13607">
    <property type="entry name" value="Succ_CoA_lig"/>
    <property type="match status" value="1"/>
</dbReference>
<dbReference type="Pfam" id="PF00583">
    <property type="entry name" value="Acetyltransf_1"/>
    <property type="match status" value="1"/>
</dbReference>
<keyword evidence="1" id="KW-0816">Tricarboxylic acid cycle</keyword>
<dbReference type="PANTHER" id="PTHR43334:SF1">
    <property type="entry name" value="3-HYDROXYPROPIONATE--COA LIGASE [ADP-FORMING]"/>
    <property type="match status" value="1"/>
</dbReference>
<accession>A0A3P3EX98</accession>
<evidence type="ECO:0000313" key="7">
    <source>
        <dbReference type="Proteomes" id="UP000273786"/>
    </source>
</evidence>
<dbReference type="OrthoDB" id="9807426at2"/>
<sequence length="893" mass="94940">MTIRNLEYAVSPKSVAVIGATERVGSVGRVVFDNIVSGGFEGEIWPLNPKHSQVAGRRCYAKVADLPGIPDLAVIVTPPDTVPGIVRELADNGTRAAVVITAGLNHENGLRQAMLDAAKPSLMRIIGPNTVGLMIPPAKLNASFAHMAARPGNIALISQSGAIATSLIDWAAENNVGFSRITSLGDMADVDVGDCLDMLAGDFHTRAIVMYLETIPDPRKFMSAARAAARLKPVIAIKPGRHEQAARAAATHTGALSGADRVVDAALRRAGVLRVNDLAELFDAAETIARYSPLERARVGIVTNGGGAGVLAVDKLIGRGGELAALLPSTIERLNRMLPPTWSHANPIDIVGDAAPERYGAALEALAADPGTDVILVMNCPTGLGSSPDAARKVAELGEEGEIGGKPLLACWLGEHTARQGRDTLTEAGIASFDTPEDAAIAASYLSEWSRAQRALLRTPSSWKEDQADGKASVDAIFRQAAGEGRRMLTEPEAKAAIAAYGIPVPRTIVAGSFPEVAQAAGELLESSERVVVKLLSKVVSHKSDVGGVVLDIATAEEAGEAARLIEARLRSQAPETKVDGYAVQAMIVRKHAQELILGMNLDPMFGPIILFGAGGTAVEVLNDTAIALPPLDDVLAGDVIDATRIGRLLAGYRDQKPANRALIIAALNGLSQMIVDFPCLVSLDINPLLADGEGVIALDARIEIDPRRVDEPAPNPALAIRPYPSGWGRDLVSDGMSFHVRPIMPADVALYPAFLAKISPDDLRLRFLSPRRNFPDQMLKRLTQLDYDRDIAFVVIEKDTGVLAGIGRLSCDPDHRTGEYALLVRSDLQGHGLGWGLLKQVIDYARAEHISRIEGIILNENRKMLTMCREFGFSIGYHPGEPGLSVATLEVS</sequence>
<comment type="caution">
    <text evidence="6">The sequence shown here is derived from an EMBL/GenBank/DDBJ whole genome shotgun (WGS) entry which is preliminary data.</text>
</comment>
<evidence type="ECO:0000259" key="5">
    <source>
        <dbReference type="PROSITE" id="PS51186"/>
    </source>
</evidence>
<dbReference type="SMART" id="SM00881">
    <property type="entry name" value="CoA_binding"/>
    <property type="match status" value="1"/>
</dbReference>
<proteinExistence type="predicted"/>
<dbReference type="CDD" id="cd04301">
    <property type="entry name" value="NAT_SF"/>
    <property type="match status" value="1"/>
</dbReference>
<dbReference type="InterPro" id="IPR032875">
    <property type="entry name" value="Succ_CoA_lig_flav_dom"/>
</dbReference>
<keyword evidence="4" id="KW-0067">ATP-binding</keyword>
<dbReference type="Pfam" id="PF19045">
    <property type="entry name" value="Ligase_CoA_2"/>
    <property type="match status" value="1"/>
</dbReference>
<dbReference type="Proteomes" id="UP000273786">
    <property type="component" value="Unassembled WGS sequence"/>
</dbReference>
<dbReference type="Pfam" id="PF13380">
    <property type="entry name" value="CoA_binding_2"/>
    <property type="match status" value="1"/>
</dbReference>
<name>A0A3P3EX98_9HYPH</name>
<dbReference type="PROSITE" id="PS51186">
    <property type="entry name" value="GNAT"/>
    <property type="match status" value="1"/>
</dbReference>
<gene>
    <name evidence="6" type="ORF">EH240_32505</name>
</gene>
<dbReference type="SUPFAM" id="SSF51735">
    <property type="entry name" value="NAD(P)-binding Rossmann-fold domains"/>
    <property type="match status" value="1"/>
</dbReference>
<evidence type="ECO:0000256" key="2">
    <source>
        <dbReference type="ARBA" id="ARBA00022598"/>
    </source>
</evidence>
<dbReference type="Gene3D" id="3.30.470.20">
    <property type="entry name" value="ATP-grasp fold, B domain"/>
    <property type="match status" value="1"/>
</dbReference>
<evidence type="ECO:0000313" key="6">
    <source>
        <dbReference type="EMBL" id="RRH91039.1"/>
    </source>
</evidence>
<dbReference type="InterPro" id="IPR043938">
    <property type="entry name" value="Ligase_CoA_dom"/>
</dbReference>
<dbReference type="RefSeq" id="WP_125006222.1">
    <property type="nucleotide sequence ID" value="NZ_RQXT01000065.1"/>
</dbReference>
<dbReference type="InterPro" id="IPR016102">
    <property type="entry name" value="Succinyl-CoA_synth-like"/>
</dbReference>
<dbReference type="Gene3D" id="3.40.630.30">
    <property type="match status" value="1"/>
</dbReference>
<dbReference type="GO" id="GO:0016747">
    <property type="term" value="F:acyltransferase activity, transferring groups other than amino-acyl groups"/>
    <property type="evidence" value="ECO:0007669"/>
    <property type="project" value="InterPro"/>
</dbReference>
<dbReference type="Gene3D" id="3.30.1490.20">
    <property type="entry name" value="ATP-grasp fold, A domain"/>
    <property type="match status" value="1"/>
</dbReference>
<dbReference type="PANTHER" id="PTHR43334">
    <property type="entry name" value="ACETATE--COA LIGASE [ADP-FORMING]"/>
    <property type="match status" value="1"/>
</dbReference>
<dbReference type="EMBL" id="RQXT01000065">
    <property type="protein sequence ID" value="RRH91039.1"/>
    <property type="molecule type" value="Genomic_DNA"/>
</dbReference>
<dbReference type="SUPFAM" id="SSF52210">
    <property type="entry name" value="Succinyl-CoA synthetase domains"/>
    <property type="match status" value="2"/>
</dbReference>
<dbReference type="GO" id="GO:0005524">
    <property type="term" value="F:ATP binding"/>
    <property type="evidence" value="ECO:0007669"/>
    <property type="project" value="UniProtKB-KW"/>
</dbReference>
<keyword evidence="7" id="KW-1185">Reference proteome</keyword>
<protein>
    <submittedName>
        <fullName evidence="6">Bifunctional acyl-CoA synthetase/GNAT family N-acetyltransferase</fullName>
    </submittedName>
</protein>
<evidence type="ECO:0000256" key="4">
    <source>
        <dbReference type="ARBA" id="ARBA00022840"/>
    </source>
</evidence>
<dbReference type="SUPFAM" id="SSF56059">
    <property type="entry name" value="Glutathione synthetase ATP-binding domain-like"/>
    <property type="match status" value="1"/>
</dbReference>
<dbReference type="AlphaFoldDB" id="A0A3P3EX98"/>
<dbReference type="InterPro" id="IPR016181">
    <property type="entry name" value="Acyl_CoA_acyltransferase"/>
</dbReference>
<dbReference type="GO" id="GO:0006099">
    <property type="term" value="P:tricarboxylic acid cycle"/>
    <property type="evidence" value="ECO:0007669"/>
    <property type="project" value="UniProtKB-KW"/>
</dbReference>
<dbReference type="Gene3D" id="3.40.50.720">
    <property type="entry name" value="NAD(P)-binding Rossmann-like Domain"/>
    <property type="match status" value="1"/>
</dbReference>
<dbReference type="InterPro" id="IPR003781">
    <property type="entry name" value="CoA-bd"/>
</dbReference>
<keyword evidence="3" id="KW-0547">Nucleotide-binding</keyword>
<dbReference type="Gene3D" id="3.40.50.261">
    <property type="entry name" value="Succinyl-CoA synthetase domains"/>
    <property type="match status" value="2"/>
</dbReference>
<dbReference type="GO" id="GO:0043758">
    <property type="term" value="F:acetate-CoA ligase (ADP-forming) activity"/>
    <property type="evidence" value="ECO:0007669"/>
    <property type="project" value="InterPro"/>
</dbReference>
<reference evidence="6 7" key="1">
    <citation type="submission" date="2018-11" db="EMBL/GenBank/DDBJ databases">
        <title>the genome of Mesorhizobium tamadayense DSM 28320.</title>
        <authorList>
            <person name="Gao J."/>
        </authorList>
    </citation>
    <scope>NUCLEOTIDE SEQUENCE [LARGE SCALE GENOMIC DNA]</scope>
    <source>
        <strain evidence="6 7">DSM 28320</strain>
    </source>
</reference>
<dbReference type="InterPro" id="IPR013815">
    <property type="entry name" value="ATP_grasp_subdomain_1"/>
</dbReference>
<dbReference type="SUPFAM" id="SSF55729">
    <property type="entry name" value="Acyl-CoA N-acyltransferases (Nat)"/>
    <property type="match status" value="1"/>
</dbReference>
<evidence type="ECO:0000256" key="3">
    <source>
        <dbReference type="ARBA" id="ARBA00022741"/>
    </source>
</evidence>
<keyword evidence="2" id="KW-0436">Ligase</keyword>
<organism evidence="6 7">
    <name type="scientific">Mesorhizobium tamadayense</name>
    <dbReference type="NCBI Taxonomy" id="425306"/>
    <lineage>
        <taxon>Bacteria</taxon>
        <taxon>Pseudomonadati</taxon>
        <taxon>Pseudomonadota</taxon>
        <taxon>Alphaproteobacteria</taxon>
        <taxon>Hyphomicrobiales</taxon>
        <taxon>Phyllobacteriaceae</taxon>
        <taxon>Mesorhizobium</taxon>
    </lineage>
</organism>
<evidence type="ECO:0000256" key="1">
    <source>
        <dbReference type="ARBA" id="ARBA00022532"/>
    </source>
</evidence>
<dbReference type="InterPro" id="IPR051538">
    <property type="entry name" value="Acyl-CoA_Synth/Transferase"/>
</dbReference>
<keyword evidence="6" id="KW-0808">Transferase</keyword>
<dbReference type="InterPro" id="IPR036291">
    <property type="entry name" value="NAD(P)-bd_dom_sf"/>
</dbReference>
<feature type="domain" description="N-acetyltransferase" evidence="5">
    <location>
        <begin position="739"/>
        <end position="893"/>
    </location>
</feature>